<dbReference type="PROSITE" id="PS51196">
    <property type="entry name" value="SECA_MOTOR_DEAD"/>
    <property type="match status" value="1"/>
</dbReference>
<dbReference type="InterPro" id="IPR036266">
    <property type="entry name" value="SecA_Wing/Scaffold_sf"/>
</dbReference>
<sequence>MFEWIIKKIIGTKNQRTVKRLQPVVAEINRIEAQLQNESDDALRERVARWKEQFRAFHTPRFLGGVSLRIADEETVEACLRHIAGYFAALKPHFPSLDGSYLAEEAWKSATFEDKKARIDTAREAWNEIQPKFAAIIAKILNDILPEVYAVVKSAARRLCGQEHMVCDTPLKWNMVHFDVQLIGGIALHRGMIAEMATGEGKTLVGTLPVALNALTGRGVHVITVNDYLARRDSEWMGYLYKFLGLTVGCIQNDQPSHIRRDQYTADITYGTNSEFGFDYLRDNGMASSKEQQVQRGHYFAIVDEVDSVLIDEARTPLIISGPVAGAESTHQYERYKPLVEQLVRRQNTLCNSLVAEAKEDAKNGELEVAGRKLYQVKLGQPKNRALMRCMEDPELRRAIEKAELKMYEDTQKKDLFELKEGLFFSIEEKSHDADLSEKGRNFLSPDEPDAFVLPDLATIYSEIDGDPSLTDAQKVQKKNEMQDRLSHQGQRIHQISQLLRAYCLYEKDVEYVVEENKVVIVDEQTGRKMAGRRWSDGLHQAVEAKEGVQIDAETQTLATITIQNYFRLYEKLGGMTGTAETDAAEFHDIYGLDVLTIPTNRSVRRVDQNDSIFKTRREKYNAVIEMIKERHVKGQPMLVGTASVEASETVSRMLKLQKIPHSVLNAKYHRQEAEIVARAGQRGAVTISTNMAGRGTDIKLGEGVGELGGLLVLATERHESRRVDRQLRGRCARQGDPGESKFFISFEDDLMRNFGAADRMTKIMERFGMAEGEELQHPWLNRSVETAQKRVEQRNYTWRKRVLEYDDVMNQQREVIYEWRNDVLESNDPRLLINEAVEKGLKERMEEFLPKEKGGDFVPDYENLLQWVNTTFPIGLREFDDEFKALDFEGQFEFLKDKIFSAYDIKVNGANPQALQEIEKMILLNAIDRLWQEHLYALDALKEGISLRSYGQKDPLIEFKQEAFTIFSDLMRNINGEVLGNLFRSTQQLAAFEQFLAQIAMMQQSGSLPAPQPQQQPAAPEPAPQPKPHNPAADGPKLILPSAMPARKPMATVGRNDPCPCGSGKKFKNCCGRLA</sequence>
<gene>
    <name evidence="15" type="primary">secA</name>
    <name evidence="21" type="ORF">SAMN02745166_05073</name>
</gene>
<feature type="binding site" evidence="15">
    <location>
        <begin position="199"/>
        <end position="203"/>
    </location>
    <ligand>
        <name>ATP</name>
        <dbReference type="ChEBI" id="CHEBI:30616"/>
    </ligand>
</feature>
<evidence type="ECO:0000313" key="22">
    <source>
        <dbReference type="Proteomes" id="UP000190774"/>
    </source>
</evidence>
<keyword evidence="11 15" id="KW-0653">Protein transport</keyword>
<feature type="binding site" evidence="15">
    <location>
        <position position="698"/>
    </location>
    <ligand>
        <name>ATP</name>
        <dbReference type="ChEBI" id="CHEBI:30616"/>
    </ligand>
</feature>
<dbReference type="Gene3D" id="3.10.450.50">
    <property type="match status" value="1"/>
</dbReference>
<dbReference type="AlphaFoldDB" id="A0A1T4Z4M3"/>
<dbReference type="Gene3D" id="3.40.50.300">
    <property type="entry name" value="P-loop containing nucleotide triphosphate hydrolases"/>
    <property type="match status" value="3"/>
</dbReference>
<evidence type="ECO:0000256" key="4">
    <source>
        <dbReference type="ARBA" id="ARBA00022448"/>
    </source>
</evidence>
<dbReference type="Gene3D" id="3.90.1440.10">
    <property type="entry name" value="SecA, preprotein cross-linking domain"/>
    <property type="match status" value="1"/>
</dbReference>
<comment type="subunit">
    <text evidence="15">Monomer and homodimer. Part of the essential Sec protein translocation apparatus which comprises SecA, SecYEG and auxiliary proteins SecDF. Other proteins may also be involved.</text>
</comment>
<dbReference type="SUPFAM" id="SSF52540">
    <property type="entry name" value="P-loop containing nucleoside triphosphate hydrolases"/>
    <property type="match status" value="2"/>
</dbReference>
<keyword evidence="22" id="KW-1185">Reference proteome</keyword>
<dbReference type="STRING" id="48467.SAMN02745166_05073"/>
<evidence type="ECO:0000259" key="19">
    <source>
        <dbReference type="PROSITE" id="PS51194"/>
    </source>
</evidence>
<dbReference type="GO" id="GO:0043952">
    <property type="term" value="P:protein transport by the Sec complex"/>
    <property type="evidence" value="ECO:0007669"/>
    <property type="project" value="TreeGrafter"/>
</dbReference>
<reference evidence="22" key="1">
    <citation type="submission" date="2017-02" db="EMBL/GenBank/DDBJ databases">
        <authorList>
            <person name="Varghese N."/>
            <person name="Submissions S."/>
        </authorList>
    </citation>
    <scope>NUCLEOTIDE SEQUENCE [LARGE SCALE GENOMIC DNA]</scope>
    <source>
        <strain evidence="22">ATCC 700200</strain>
    </source>
</reference>
<feature type="domain" description="Helicase ATP-binding" evidence="18">
    <location>
        <begin position="183"/>
        <end position="322"/>
    </location>
</feature>
<dbReference type="InterPro" id="IPR000185">
    <property type="entry name" value="SecA"/>
</dbReference>
<dbReference type="InterPro" id="IPR027417">
    <property type="entry name" value="P-loop_NTPase"/>
</dbReference>
<evidence type="ECO:0000256" key="13">
    <source>
        <dbReference type="ARBA" id="ARBA00023010"/>
    </source>
</evidence>
<dbReference type="InterPro" id="IPR044722">
    <property type="entry name" value="SecA_SF2_C"/>
</dbReference>
<dbReference type="Pfam" id="PF01043">
    <property type="entry name" value="SecA_PP_bind"/>
    <property type="match status" value="1"/>
</dbReference>
<dbReference type="OrthoDB" id="9805579at2"/>
<dbReference type="GO" id="GO:0017038">
    <property type="term" value="P:protein import"/>
    <property type="evidence" value="ECO:0007669"/>
    <property type="project" value="InterPro"/>
</dbReference>
<dbReference type="EMBL" id="FUYE01000032">
    <property type="protein sequence ID" value="SKB09000.1"/>
    <property type="molecule type" value="Genomic_DNA"/>
</dbReference>
<keyword evidence="4 15" id="KW-0813">Transport</keyword>
<keyword evidence="10 15" id="KW-0067">ATP-binding</keyword>
<dbReference type="GO" id="GO:0005524">
    <property type="term" value="F:ATP binding"/>
    <property type="evidence" value="ECO:0007669"/>
    <property type="project" value="UniProtKB-UniRule"/>
</dbReference>
<keyword evidence="6 15" id="KW-0963">Cytoplasm</keyword>
<protein>
    <recommendedName>
        <fullName evidence="15 16">Protein translocase subunit SecA</fullName>
        <ecNumber evidence="15">7.4.2.8</ecNumber>
    </recommendedName>
</protein>
<dbReference type="PROSITE" id="PS51192">
    <property type="entry name" value="HELICASE_ATP_BIND_1"/>
    <property type="match status" value="1"/>
</dbReference>
<dbReference type="NCBIfam" id="TIGR00963">
    <property type="entry name" value="secA"/>
    <property type="match status" value="1"/>
</dbReference>
<dbReference type="GO" id="GO:0005829">
    <property type="term" value="C:cytosol"/>
    <property type="evidence" value="ECO:0007669"/>
    <property type="project" value="TreeGrafter"/>
</dbReference>
<dbReference type="InterPro" id="IPR014018">
    <property type="entry name" value="SecA_motor_DEAD"/>
</dbReference>
<evidence type="ECO:0000313" key="21">
    <source>
        <dbReference type="EMBL" id="SKB09000.1"/>
    </source>
</evidence>
<dbReference type="PANTHER" id="PTHR30612">
    <property type="entry name" value="SECA INNER MEMBRANE COMPONENT OF SEC PROTEIN SECRETION SYSTEM"/>
    <property type="match status" value="1"/>
</dbReference>
<evidence type="ECO:0000259" key="18">
    <source>
        <dbReference type="PROSITE" id="PS51192"/>
    </source>
</evidence>
<dbReference type="InterPro" id="IPR020937">
    <property type="entry name" value="SecA_CS"/>
</dbReference>
<evidence type="ECO:0000256" key="6">
    <source>
        <dbReference type="ARBA" id="ARBA00022490"/>
    </source>
</evidence>
<evidence type="ECO:0000256" key="11">
    <source>
        <dbReference type="ARBA" id="ARBA00022927"/>
    </source>
</evidence>
<dbReference type="GO" id="GO:0005886">
    <property type="term" value="C:plasma membrane"/>
    <property type="evidence" value="ECO:0007669"/>
    <property type="project" value="UniProtKB-SubCell"/>
</dbReference>
<dbReference type="PANTHER" id="PTHR30612:SF0">
    <property type="entry name" value="CHLOROPLAST PROTEIN-TRANSPORTING ATPASE"/>
    <property type="match status" value="1"/>
</dbReference>
<dbReference type="Gene3D" id="1.10.3060.10">
    <property type="entry name" value="Helical scaffold and wing domains of SecA"/>
    <property type="match status" value="1"/>
</dbReference>
<dbReference type="Proteomes" id="UP000190774">
    <property type="component" value="Unassembled WGS sequence"/>
</dbReference>
<keyword evidence="7" id="KW-0479">Metal-binding</keyword>
<comment type="catalytic activity">
    <reaction evidence="15">
        <text>ATP + H2O + cellular proteinSide 1 = ADP + phosphate + cellular proteinSide 2.</text>
        <dbReference type="EC" id="7.4.2.8"/>
    </reaction>
</comment>
<dbReference type="CDD" id="cd17928">
    <property type="entry name" value="DEXDc_SecA"/>
    <property type="match status" value="1"/>
</dbReference>
<dbReference type="InterPro" id="IPR011116">
    <property type="entry name" value="SecA_Wing/Scaffold"/>
</dbReference>
<dbReference type="PRINTS" id="PR00906">
    <property type="entry name" value="SECA"/>
</dbReference>
<evidence type="ECO:0000256" key="12">
    <source>
        <dbReference type="ARBA" id="ARBA00022967"/>
    </source>
</evidence>
<feature type="region of interest" description="Disordered" evidence="17">
    <location>
        <begin position="1006"/>
        <end position="1066"/>
    </location>
</feature>
<keyword evidence="8 15" id="KW-0547">Nucleotide-binding</keyword>
<feature type="domain" description="Helicase C-terminal" evidence="19">
    <location>
        <begin position="620"/>
        <end position="793"/>
    </location>
</feature>
<dbReference type="SUPFAM" id="SSF81886">
    <property type="entry name" value="Helical scaffold and wing domains of SecA"/>
    <property type="match status" value="1"/>
</dbReference>
<evidence type="ECO:0000256" key="16">
    <source>
        <dbReference type="RuleBase" id="RU003874"/>
    </source>
</evidence>
<feature type="compositionally biased region" description="Pro residues" evidence="17">
    <location>
        <begin position="1011"/>
        <end position="1030"/>
    </location>
</feature>
<evidence type="ECO:0000256" key="8">
    <source>
        <dbReference type="ARBA" id="ARBA00022741"/>
    </source>
</evidence>
<organism evidence="21 22">
    <name type="scientific">Prosthecobacter debontii</name>
    <dbReference type="NCBI Taxonomy" id="48467"/>
    <lineage>
        <taxon>Bacteria</taxon>
        <taxon>Pseudomonadati</taxon>
        <taxon>Verrucomicrobiota</taxon>
        <taxon>Verrucomicrobiia</taxon>
        <taxon>Verrucomicrobiales</taxon>
        <taxon>Verrucomicrobiaceae</taxon>
        <taxon>Prosthecobacter</taxon>
    </lineage>
</organism>
<dbReference type="Pfam" id="PF07517">
    <property type="entry name" value="SecA_DEAD"/>
    <property type="match status" value="1"/>
</dbReference>
<feature type="domain" description="SecA family profile" evidence="20">
    <location>
        <begin position="3"/>
        <end position="777"/>
    </location>
</feature>
<dbReference type="InterPro" id="IPR001650">
    <property type="entry name" value="Helicase_C-like"/>
</dbReference>
<dbReference type="SMART" id="SM00958">
    <property type="entry name" value="SecA_PP_bind"/>
    <property type="match status" value="1"/>
</dbReference>
<evidence type="ECO:0000256" key="14">
    <source>
        <dbReference type="ARBA" id="ARBA00023136"/>
    </source>
</evidence>
<dbReference type="Pfam" id="PF02810">
    <property type="entry name" value="SEC-C"/>
    <property type="match status" value="1"/>
</dbReference>
<proteinExistence type="inferred from homology"/>
<dbReference type="InterPro" id="IPR014001">
    <property type="entry name" value="Helicase_ATP-bd"/>
</dbReference>
<dbReference type="InterPro" id="IPR036670">
    <property type="entry name" value="SecA_X-link_sf"/>
</dbReference>
<keyword evidence="9" id="KW-0862">Zinc</keyword>
<dbReference type="GO" id="GO:0046872">
    <property type="term" value="F:metal ion binding"/>
    <property type="evidence" value="ECO:0007669"/>
    <property type="project" value="UniProtKB-KW"/>
</dbReference>
<comment type="similarity">
    <text evidence="3 15 16">Belongs to the SecA family.</text>
</comment>
<dbReference type="InterPro" id="IPR004027">
    <property type="entry name" value="SEC_C_motif"/>
</dbReference>
<keyword evidence="13 15" id="KW-0811">Translocation</keyword>
<dbReference type="FunFam" id="3.40.50.300:FF:000429">
    <property type="entry name" value="Preprotein translocase subunit SecA"/>
    <property type="match status" value="1"/>
</dbReference>
<accession>A0A1T4Z4M3</accession>
<comment type="subcellular location">
    <subcellularLocation>
        <location evidence="15">Cell membrane</location>
        <topology evidence="15">Peripheral membrane protein</topology>
        <orientation evidence="15">Cytoplasmic side</orientation>
    </subcellularLocation>
    <subcellularLocation>
        <location evidence="15">Cytoplasm</location>
    </subcellularLocation>
    <subcellularLocation>
        <location evidence="2">Membrane</location>
        <topology evidence="2">Peripheral membrane protein</topology>
    </subcellularLocation>
    <text evidence="15">Distribution is 50-50.</text>
</comment>
<dbReference type="SMART" id="SM00957">
    <property type="entry name" value="SecA_DEAD"/>
    <property type="match status" value="1"/>
</dbReference>
<dbReference type="Pfam" id="PF21090">
    <property type="entry name" value="P-loop_SecA"/>
    <property type="match status" value="2"/>
</dbReference>
<evidence type="ECO:0000256" key="1">
    <source>
        <dbReference type="ARBA" id="ARBA00001947"/>
    </source>
</evidence>
<dbReference type="PROSITE" id="PS51194">
    <property type="entry name" value="HELICASE_CTER"/>
    <property type="match status" value="1"/>
</dbReference>
<dbReference type="GO" id="GO:0006605">
    <property type="term" value="P:protein targeting"/>
    <property type="evidence" value="ECO:0007669"/>
    <property type="project" value="UniProtKB-UniRule"/>
</dbReference>
<dbReference type="Pfam" id="PF07516">
    <property type="entry name" value="SecA_SW"/>
    <property type="match status" value="1"/>
</dbReference>
<dbReference type="GO" id="GO:0065002">
    <property type="term" value="P:intracellular protein transmembrane transport"/>
    <property type="evidence" value="ECO:0007669"/>
    <property type="project" value="UniProtKB-UniRule"/>
</dbReference>
<dbReference type="InterPro" id="IPR011130">
    <property type="entry name" value="SecA_preprotein_X-link_dom"/>
</dbReference>
<dbReference type="GO" id="GO:0008564">
    <property type="term" value="F:protein-exporting ATPase activity"/>
    <property type="evidence" value="ECO:0007669"/>
    <property type="project" value="UniProtKB-EC"/>
</dbReference>
<evidence type="ECO:0000256" key="2">
    <source>
        <dbReference type="ARBA" id="ARBA00004170"/>
    </source>
</evidence>
<dbReference type="SUPFAM" id="SSF81767">
    <property type="entry name" value="Pre-protein crosslinking domain of SecA"/>
    <property type="match status" value="1"/>
</dbReference>
<keyword evidence="5 15" id="KW-1003">Cell membrane</keyword>
<evidence type="ECO:0000256" key="9">
    <source>
        <dbReference type="ARBA" id="ARBA00022833"/>
    </source>
</evidence>
<keyword evidence="14 15" id="KW-0472">Membrane</keyword>
<evidence type="ECO:0000256" key="7">
    <source>
        <dbReference type="ARBA" id="ARBA00022723"/>
    </source>
</evidence>
<dbReference type="RefSeq" id="WP_078816174.1">
    <property type="nucleotide sequence ID" value="NZ_FUYE01000032.1"/>
</dbReference>
<comment type="function">
    <text evidence="15">Part of the Sec protein translocase complex. Interacts with the SecYEG preprotein conducting channel. Has a central role in coupling the hydrolysis of ATP to the transfer of proteins into and across the cell membrane, serving as an ATP-driven molecular motor driving the stepwise translocation of polypeptide chains across the membrane.</text>
</comment>
<keyword evidence="12 15" id="KW-1278">Translocase</keyword>
<evidence type="ECO:0000256" key="10">
    <source>
        <dbReference type="ARBA" id="ARBA00022840"/>
    </source>
</evidence>
<evidence type="ECO:0000256" key="17">
    <source>
        <dbReference type="SAM" id="MobiDB-lite"/>
    </source>
</evidence>
<feature type="binding site" evidence="15">
    <location>
        <position position="181"/>
    </location>
    <ligand>
        <name>ATP</name>
        <dbReference type="ChEBI" id="CHEBI:30616"/>
    </ligand>
</feature>
<name>A0A1T4Z4M3_9BACT</name>
<evidence type="ECO:0000256" key="3">
    <source>
        <dbReference type="ARBA" id="ARBA00007650"/>
    </source>
</evidence>
<dbReference type="GO" id="GO:0031522">
    <property type="term" value="C:cell envelope Sec protein transport complex"/>
    <property type="evidence" value="ECO:0007669"/>
    <property type="project" value="TreeGrafter"/>
</dbReference>
<dbReference type="HAMAP" id="MF_01382">
    <property type="entry name" value="SecA"/>
    <property type="match status" value="1"/>
</dbReference>
<dbReference type="InterPro" id="IPR011115">
    <property type="entry name" value="SecA_DEAD"/>
</dbReference>
<dbReference type="PROSITE" id="PS01312">
    <property type="entry name" value="SECA"/>
    <property type="match status" value="1"/>
</dbReference>
<evidence type="ECO:0000256" key="15">
    <source>
        <dbReference type="HAMAP-Rule" id="MF_01382"/>
    </source>
</evidence>
<evidence type="ECO:0000256" key="5">
    <source>
        <dbReference type="ARBA" id="ARBA00022475"/>
    </source>
</evidence>
<comment type="cofactor">
    <cofactor evidence="1">
        <name>Zn(2+)</name>
        <dbReference type="ChEBI" id="CHEBI:29105"/>
    </cofactor>
</comment>
<dbReference type="EC" id="7.4.2.8" evidence="15"/>
<dbReference type="CDD" id="cd18803">
    <property type="entry name" value="SF2_C_secA"/>
    <property type="match status" value="1"/>
</dbReference>
<evidence type="ECO:0000259" key="20">
    <source>
        <dbReference type="PROSITE" id="PS51196"/>
    </source>
</evidence>